<dbReference type="GO" id="GO:0007165">
    <property type="term" value="P:signal transduction"/>
    <property type="evidence" value="ECO:0007669"/>
    <property type="project" value="InterPro"/>
</dbReference>
<dbReference type="AlphaFoldDB" id="A0A2G8JQM2"/>
<gene>
    <name evidence="2" type="ORF">BSL78_25153</name>
</gene>
<dbReference type="InterPro" id="IPR011029">
    <property type="entry name" value="DEATH-like_dom_sf"/>
</dbReference>
<evidence type="ECO:0000259" key="1">
    <source>
        <dbReference type="PROSITE" id="PS50017"/>
    </source>
</evidence>
<comment type="caution">
    <text evidence="2">The sequence shown here is derived from an EMBL/GenBank/DDBJ whole genome shotgun (WGS) entry which is preliminary data.</text>
</comment>
<accession>A0A2G8JQM2</accession>
<dbReference type="PANTHER" id="PTHR15077">
    <property type="entry name" value="FAS-ASSOCIATING DEATH DOMAIN-CONTAINING PROTEIN FADD"/>
    <property type="match status" value="1"/>
</dbReference>
<dbReference type="SUPFAM" id="SSF47986">
    <property type="entry name" value="DEATH domain"/>
    <property type="match status" value="1"/>
</dbReference>
<reference evidence="2 3" key="1">
    <citation type="journal article" date="2017" name="PLoS Biol.">
        <title>The sea cucumber genome provides insights into morphological evolution and visceral regeneration.</title>
        <authorList>
            <person name="Zhang X."/>
            <person name="Sun L."/>
            <person name="Yuan J."/>
            <person name="Sun Y."/>
            <person name="Gao Y."/>
            <person name="Zhang L."/>
            <person name="Li S."/>
            <person name="Dai H."/>
            <person name="Hamel J.F."/>
            <person name="Liu C."/>
            <person name="Yu Y."/>
            <person name="Liu S."/>
            <person name="Lin W."/>
            <person name="Guo K."/>
            <person name="Jin S."/>
            <person name="Xu P."/>
            <person name="Storey K.B."/>
            <person name="Huan P."/>
            <person name="Zhang T."/>
            <person name="Zhou Y."/>
            <person name="Zhang J."/>
            <person name="Lin C."/>
            <person name="Li X."/>
            <person name="Xing L."/>
            <person name="Huo D."/>
            <person name="Sun M."/>
            <person name="Wang L."/>
            <person name="Mercier A."/>
            <person name="Li F."/>
            <person name="Yang H."/>
            <person name="Xiang J."/>
        </authorList>
    </citation>
    <scope>NUCLEOTIDE SEQUENCE [LARGE SCALE GENOMIC DNA]</scope>
    <source>
        <strain evidence="2">Shaxun</strain>
        <tissue evidence="2">Muscle</tissue>
    </source>
</reference>
<evidence type="ECO:0000313" key="3">
    <source>
        <dbReference type="Proteomes" id="UP000230750"/>
    </source>
</evidence>
<feature type="domain" description="Death" evidence="1">
    <location>
        <begin position="193"/>
        <end position="277"/>
    </location>
</feature>
<keyword evidence="3" id="KW-1185">Reference proteome</keyword>
<sequence length="303" mass="34905">MLDLDIKGQRPHWEERPLSPYIFHRSKCAVRLLGFCWLKIVIDDKEVEAKNIVVYAAKKILQDMETAKVSIGYYEDLPDRVPKILKLNPDLKLEQSLLLTFFKEGNQPLTISFNGTNPRNVWCTEQGNAKQEIPFRYIELSEERLVPFVLERRQSRDSFCNFTAQQGNSDPIKFAIEMEGSLPRGEILDSKVPDSILKNLAPELAGQWKMLARWLNISEADLHNIEAHNSRSMQDTKYCMLRHWSERNGTGATYRVLATALDKAGRRDLREQLESQVTLQGRNGPTHDYIAALQELTSQMSWV</sequence>
<dbReference type="Pfam" id="PF00531">
    <property type="entry name" value="Death"/>
    <property type="match status" value="1"/>
</dbReference>
<name>A0A2G8JQM2_STIJA</name>
<proteinExistence type="predicted"/>
<dbReference type="InterPro" id="IPR000488">
    <property type="entry name" value="Death_dom"/>
</dbReference>
<dbReference type="PANTHER" id="PTHR15077:SF12">
    <property type="entry name" value="DEATH DOMAIN-CONTAINING PROTEIN"/>
    <property type="match status" value="1"/>
</dbReference>
<dbReference type="STRING" id="307972.A0A2G8JQM2"/>
<dbReference type="Gene3D" id="1.10.533.10">
    <property type="entry name" value="Death Domain, Fas"/>
    <property type="match status" value="1"/>
</dbReference>
<organism evidence="2 3">
    <name type="scientific">Stichopus japonicus</name>
    <name type="common">Sea cucumber</name>
    <dbReference type="NCBI Taxonomy" id="307972"/>
    <lineage>
        <taxon>Eukaryota</taxon>
        <taxon>Metazoa</taxon>
        <taxon>Echinodermata</taxon>
        <taxon>Eleutherozoa</taxon>
        <taxon>Echinozoa</taxon>
        <taxon>Holothuroidea</taxon>
        <taxon>Aspidochirotacea</taxon>
        <taxon>Aspidochirotida</taxon>
        <taxon>Stichopodidae</taxon>
        <taxon>Apostichopus</taxon>
    </lineage>
</organism>
<dbReference type="PROSITE" id="PS50017">
    <property type="entry name" value="DEATH_DOMAIN"/>
    <property type="match status" value="1"/>
</dbReference>
<dbReference type="CDD" id="cd01670">
    <property type="entry name" value="Death"/>
    <property type="match status" value="1"/>
</dbReference>
<protein>
    <submittedName>
        <fullName evidence="2">FAS associated death domain protein</fullName>
    </submittedName>
</protein>
<dbReference type="SMART" id="SM00005">
    <property type="entry name" value="DEATH"/>
    <property type="match status" value="1"/>
</dbReference>
<dbReference type="InterPro" id="IPR016729">
    <property type="entry name" value="FADD"/>
</dbReference>
<evidence type="ECO:0000313" key="2">
    <source>
        <dbReference type="EMBL" id="PIK38019.1"/>
    </source>
</evidence>
<dbReference type="Proteomes" id="UP000230750">
    <property type="component" value="Unassembled WGS sequence"/>
</dbReference>
<dbReference type="OrthoDB" id="20872at2759"/>
<dbReference type="EMBL" id="MRZV01001416">
    <property type="protein sequence ID" value="PIK38019.1"/>
    <property type="molecule type" value="Genomic_DNA"/>
</dbReference>